<reference evidence="3" key="1">
    <citation type="submission" date="2022-03" db="EMBL/GenBank/DDBJ databases">
        <title>De novo assembled genomes of Belliella spp. (Cyclobacteriaceae) strains.</title>
        <authorList>
            <person name="Szabo A."/>
            <person name="Korponai K."/>
            <person name="Felfoldi T."/>
        </authorList>
    </citation>
    <scope>NUCLEOTIDE SEQUENCE</scope>
    <source>
        <strain evidence="3">DSM 111904</strain>
    </source>
</reference>
<feature type="coiled-coil region" evidence="1">
    <location>
        <begin position="29"/>
        <end position="63"/>
    </location>
</feature>
<evidence type="ECO:0000313" key="4">
    <source>
        <dbReference type="Proteomes" id="UP001165489"/>
    </source>
</evidence>
<keyword evidence="1" id="KW-0175">Coiled coil</keyword>
<keyword evidence="4" id="KW-1185">Reference proteome</keyword>
<feature type="signal peptide" evidence="2">
    <location>
        <begin position="1"/>
        <end position="20"/>
    </location>
</feature>
<keyword evidence="2" id="KW-0732">Signal</keyword>
<organism evidence="3 4">
    <name type="scientific">Belliella filtrata</name>
    <dbReference type="NCBI Taxonomy" id="2923435"/>
    <lineage>
        <taxon>Bacteria</taxon>
        <taxon>Pseudomonadati</taxon>
        <taxon>Bacteroidota</taxon>
        <taxon>Cytophagia</taxon>
        <taxon>Cytophagales</taxon>
        <taxon>Cyclobacteriaceae</taxon>
        <taxon>Belliella</taxon>
    </lineage>
</organism>
<name>A0ABS9V4Q2_9BACT</name>
<feature type="chain" id="PRO_5045601724" evidence="2">
    <location>
        <begin position="21"/>
        <end position="411"/>
    </location>
</feature>
<dbReference type="EMBL" id="JAKZGP010000073">
    <property type="protein sequence ID" value="MCH7411376.1"/>
    <property type="molecule type" value="Genomic_DNA"/>
</dbReference>
<comment type="caution">
    <text evidence="3">The sequence shown here is derived from an EMBL/GenBank/DDBJ whole genome shotgun (WGS) entry which is preliminary data.</text>
</comment>
<dbReference type="RefSeq" id="WP_241349762.1">
    <property type="nucleotide sequence ID" value="NZ_JAKZGP010000073.1"/>
</dbReference>
<proteinExistence type="predicted"/>
<evidence type="ECO:0000313" key="3">
    <source>
        <dbReference type="EMBL" id="MCH7411376.1"/>
    </source>
</evidence>
<evidence type="ECO:0000256" key="2">
    <source>
        <dbReference type="SAM" id="SignalP"/>
    </source>
</evidence>
<dbReference type="Proteomes" id="UP001165489">
    <property type="component" value="Unassembled WGS sequence"/>
</dbReference>
<evidence type="ECO:0000256" key="1">
    <source>
        <dbReference type="SAM" id="Coils"/>
    </source>
</evidence>
<protein>
    <submittedName>
        <fullName evidence="3">Uncharacterized protein</fullName>
    </submittedName>
</protein>
<accession>A0ABS9V4Q2</accession>
<gene>
    <name evidence="3" type="ORF">MM239_18425</name>
</gene>
<sequence length="411" mass="46577">MKKALLLVVLVNMTIGISSAQNVADSLRIRQLEKEIEVLKNFNESLSDNLDITKKALNNLINDKNITDETRWISLKSSIIHSTQIYKKLSDDIINLKSRMTDQDYQGFINSLGSIEGGPLGFSLEEVIMDSAKKIGIFETKTKMDRFLEITNSIVSSPLTSGVPFVSQAFFASNSLINVAYSSMLGEKKPDFQKLGKFEGELNKYLVYFSALDKANAINQSSNSDRVVLLENLQLELLAKLKRDSAKLGFSVPDRASNETLDIYFNRVLGRFSNEYVTQYLAQIESKYRNGGQVNYASLIQNESELKNYSNQVNGTVELAKKFILYYDNFFELADNYHIKVLEALELAHQNNIIQPKKGNNVAPETPLQVYEKITNNLKDKKMTRDNGIKASINIADLRQKIEKVDEFRFL</sequence>